<keyword evidence="5" id="KW-0812">Transmembrane</keyword>
<evidence type="ECO:0000256" key="9">
    <source>
        <dbReference type="SAM" id="MobiDB-lite"/>
    </source>
</evidence>
<evidence type="ECO:0000256" key="7">
    <source>
        <dbReference type="ARBA" id="ARBA00023136"/>
    </source>
</evidence>
<dbReference type="OrthoDB" id="596066at2"/>
<keyword evidence="4" id="KW-1134">Transmembrane beta strand</keyword>
<dbReference type="PROSITE" id="PS51779">
    <property type="entry name" value="POTRA"/>
    <property type="match status" value="1"/>
</dbReference>
<dbReference type="GO" id="GO:0098046">
    <property type="term" value="C:type V protein secretion system complex"/>
    <property type="evidence" value="ECO:0007669"/>
    <property type="project" value="TreeGrafter"/>
</dbReference>
<evidence type="ECO:0000256" key="3">
    <source>
        <dbReference type="ARBA" id="ARBA00022448"/>
    </source>
</evidence>
<evidence type="ECO:0000256" key="8">
    <source>
        <dbReference type="ARBA" id="ARBA00023237"/>
    </source>
</evidence>
<dbReference type="Gene3D" id="3.10.20.310">
    <property type="entry name" value="membrane protein fhac"/>
    <property type="match status" value="1"/>
</dbReference>
<gene>
    <name evidence="11" type="ORF">C7B82_02480</name>
</gene>
<evidence type="ECO:0000259" key="10">
    <source>
        <dbReference type="PROSITE" id="PS51779"/>
    </source>
</evidence>
<evidence type="ECO:0000256" key="4">
    <source>
        <dbReference type="ARBA" id="ARBA00022452"/>
    </source>
</evidence>
<evidence type="ECO:0000313" key="11">
    <source>
        <dbReference type="EMBL" id="PSB34472.1"/>
    </source>
</evidence>
<dbReference type="PANTHER" id="PTHR34597">
    <property type="entry name" value="SLR1661 PROTEIN"/>
    <property type="match status" value="1"/>
</dbReference>
<evidence type="ECO:0000256" key="1">
    <source>
        <dbReference type="ARBA" id="ARBA00004442"/>
    </source>
</evidence>
<dbReference type="EMBL" id="PVWK01000014">
    <property type="protein sequence ID" value="PSB34472.1"/>
    <property type="molecule type" value="Genomic_DNA"/>
</dbReference>
<feature type="compositionally biased region" description="Pro residues" evidence="9">
    <location>
        <begin position="102"/>
        <end position="122"/>
    </location>
</feature>
<accession>A0A2T1ENZ8</accession>
<keyword evidence="8" id="KW-0998">Cell outer membrane</keyword>
<feature type="region of interest" description="Disordered" evidence="9">
    <location>
        <begin position="1"/>
        <end position="122"/>
    </location>
</feature>
<comment type="subcellular location">
    <subcellularLocation>
        <location evidence="1">Cell outer membrane</location>
    </subcellularLocation>
</comment>
<dbReference type="Pfam" id="PF03865">
    <property type="entry name" value="ShlB"/>
    <property type="match status" value="1"/>
</dbReference>
<dbReference type="Gene3D" id="2.40.160.50">
    <property type="entry name" value="membrane protein fhac: a member of the omp85/tpsb transporter family"/>
    <property type="match status" value="1"/>
</dbReference>
<comment type="similarity">
    <text evidence="2">Belongs to the TPS (TC 1.B.20) family.</text>
</comment>
<dbReference type="InterPro" id="IPR013686">
    <property type="entry name" value="Polypept-transport_assoc_ShlB"/>
</dbReference>
<evidence type="ECO:0000313" key="12">
    <source>
        <dbReference type="Proteomes" id="UP000239576"/>
    </source>
</evidence>
<reference evidence="12" key="1">
    <citation type="submission" date="2018-02" db="EMBL/GenBank/DDBJ databases">
        <authorList>
            <person name="Moore K."/>
            <person name="Momper L."/>
        </authorList>
    </citation>
    <scope>NUCLEOTIDE SEQUENCE [LARGE SCALE GENOMIC DNA]</scope>
    <source>
        <strain evidence="12">ULC18</strain>
    </source>
</reference>
<evidence type="ECO:0000256" key="6">
    <source>
        <dbReference type="ARBA" id="ARBA00022927"/>
    </source>
</evidence>
<dbReference type="InterPro" id="IPR034746">
    <property type="entry name" value="POTRA"/>
</dbReference>
<keyword evidence="3" id="KW-0813">Transport</keyword>
<proteinExistence type="inferred from homology"/>
<dbReference type="InterPro" id="IPR051544">
    <property type="entry name" value="TPS_OM_transporter"/>
</dbReference>
<keyword evidence="7" id="KW-0472">Membrane</keyword>
<dbReference type="GO" id="GO:0009279">
    <property type="term" value="C:cell outer membrane"/>
    <property type="evidence" value="ECO:0007669"/>
    <property type="project" value="UniProtKB-SubCell"/>
</dbReference>
<dbReference type="Pfam" id="PF08479">
    <property type="entry name" value="POTRA_2"/>
    <property type="match status" value="1"/>
</dbReference>
<dbReference type="AlphaFoldDB" id="A0A2T1ENZ8"/>
<keyword evidence="12" id="KW-1185">Reference proteome</keyword>
<feature type="domain" description="POTRA" evidence="10">
    <location>
        <begin position="123"/>
        <end position="198"/>
    </location>
</feature>
<dbReference type="PANTHER" id="PTHR34597:SF3">
    <property type="entry name" value="OUTER MEMBRANE TRANSPORTER CDIB"/>
    <property type="match status" value="1"/>
</dbReference>
<protein>
    <submittedName>
        <fullName evidence="11">ShlB/FhaC/HecB family hemolysin secretion/activation protein</fullName>
    </submittedName>
</protein>
<evidence type="ECO:0000256" key="5">
    <source>
        <dbReference type="ARBA" id="ARBA00022692"/>
    </source>
</evidence>
<dbReference type="GO" id="GO:0008320">
    <property type="term" value="F:protein transmembrane transporter activity"/>
    <property type="evidence" value="ECO:0007669"/>
    <property type="project" value="TreeGrafter"/>
</dbReference>
<dbReference type="Proteomes" id="UP000239576">
    <property type="component" value="Unassembled WGS sequence"/>
</dbReference>
<organism evidence="11 12">
    <name type="scientific">Stenomitos frigidus ULC18</name>
    <dbReference type="NCBI Taxonomy" id="2107698"/>
    <lineage>
        <taxon>Bacteria</taxon>
        <taxon>Bacillati</taxon>
        <taxon>Cyanobacteriota</taxon>
        <taxon>Cyanophyceae</taxon>
        <taxon>Leptolyngbyales</taxon>
        <taxon>Leptolyngbyaceae</taxon>
        <taxon>Stenomitos</taxon>
    </lineage>
</organism>
<dbReference type="GO" id="GO:0046819">
    <property type="term" value="P:protein secretion by the type V secretion system"/>
    <property type="evidence" value="ECO:0007669"/>
    <property type="project" value="TreeGrafter"/>
</dbReference>
<evidence type="ECO:0000256" key="2">
    <source>
        <dbReference type="ARBA" id="ARBA00009055"/>
    </source>
</evidence>
<dbReference type="InterPro" id="IPR005565">
    <property type="entry name" value="Hemolysn_activator_HlyB_C"/>
</dbReference>
<name>A0A2T1ENZ8_9CYAN</name>
<reference evidence="11 12" key="2">
    <citation type="submission" date="2018-03" db="EMBL/GenBank/DDBJ databases">
        <title>The ancient ancestry and fast evolution of plastids.</title>
        <authorList>
            <person name="Moore K.R."/>
            <person name="Magnabosco C."/>
            <person name="Momper L."/>
            <person name="Gold D.A."/>
            <person name="Bosak T."/>
            <person name="Fournier G.P."/>
        </authorList>
    </citation>
    <scope>NUCLEOTIDE SEQUENCE [LARGE SCALE GENOMIC DNA]</scope>
    <source>
        <strain evidence="11 12">ULC18</strain>
    </source>
</reference>
<feature type="compositionally biased region" description="Polar residues" evidence="9">
    <location>
        <begin position="69"/>
        <end position="78"/>
    </location>
</feature>
<sequence length="618" mass="66947">MANAQPIPSLLAATETPSAVSAPPQGASPTADRARSITQPPPSPTAAPGELPTASEPVPSQPNDRPIAQSLQAQNVPTQPDRDRFLQSRPSPQPLPDERPVIPLPSVPAVEPPTTPTEPQPLIPVSQVDVIGSTVLSTQDIDAITKPLKGRSVTLQELTDAADRLTQLYLDRGYITSRAVLERQTIANGVVQMRVIEGKIEKINIEGTQRLKPSYVLSRVALGVTTPLNARKLEDQLRLLLVDPLFKNIVPTLQAGSQEGQSILTVQVTEAPPFGGGVSFDNLSPPSVGSERAGINLRYRNLTGIGDELSGSYYRSTTGGSNLGSIAYRVPLNPMDGSLELRADINRNRITQSPFDELNIKGASEQYEISYRQPLFRSPREEFALSLGFAFQDGQTFIFNDVPNAFGIGPDQDGVSRTSVVKLGQDYVRRDTGGAWSVRSQLNVGTGLFGATDNRGSDPDGQFVSWLGQIQRVQRLSEGQLLIAQLDLQLTPDSLLPSQQFVIGGGQSIRGYRQNARTGDNGIRASVENRITLNRDRAGNPTLQVAPFVDLGAVWNVASNPNQLPKQTFLIGAGLGVLWKPFSGLNLRLDYGIPIIDLSDRGNNLQDHGFYFTVNYEF</sequence>
<comment type="caution">
    <text evidence="11">The sequence shown here is derived from an EMBL/GenBank/DDBJ whole genome shotgun (WGS) entry which is preliminary data.</text>
</comment>
<keyword evidence="6" id="KW-0653">Protein transport</keyword>